<gene>
    <name evidence="3" type="ORF">Cpir12675_006048</name>
</gene>
<evidence type="ECO:0000313" key="4">
    <source>
        <dbReference type="Proteomes" id="UP001583280"/>
    </source>
</evidence>
<evidence type="ECO:0000256" key="1">
    <source>
        <dbReference type="SAM" id="MobiDB-lite"/>
    </source>
</evidence>
<proteinExistence type="predicted"/>
<sequence length="210" mass="24150">MHFFGLLSLSFLLLVGVNAGSLEQHGYTFEKFSDGYCTVHSDYYGHGTEPLNQFTINVQEKSMIIHTMDNMLEDPHSGQMSLYQILAAVCKEYGLKPDGMNMIAMEFPKSGYEKRGLDNYRRLHQDELNDDQYIDATISRNMIEEWSYFSSSTLYSSIQTMLVWSRIAEISIEESETSCQLFYHIKSDNSGGDVEDEDDNRDGEDDDEYK</sequence>
<evidence type="ECO:0000313" key="3">
    <source>
        <dbReference type="EMBL" id="KAL1888764.1"/>
    </source>
</evidence>
<reference evidence="3 4" key="1">
    <citation type="journal article" date="2024" name="IMA Fungus">
        <title>IMA Genome - F19 : A genome assembly and annotation guide to empower mycologists, including annotated draft genome sequences of Ceratocystis pirilliformis, Diaporthe australafricana, Fusarium ophioides, Paecilomyces lecythidis, and Sporothrix stenoceras.</title>
        <authorList>
            <person name="Aylward J."/>
            <person name="Wilson A.M."/>
            <person name="Visagie C.M."/>
            <person name="Spraker J."/>
            <person name="Barnes I."/>
            <person name="Buitendag C."/>
            <person name="Ceriani C."/>
            <person name="Del Mar Angel L."/>
            <person name="du Plessis D."/>
            <person name="Fuchs T."/>
            <person name="Gasser K."/>
            <person name="Kramer D."/>
            <person name="Li W."/>
            <person name="Munsamy K."/>
            <person name="Piso A."/>
            <person name="Price J.L."/>
            <person name="Sonnekus B."/>
            <person name="Thomas C."/>
            <person name="van der Nest A."/>
            <person name="van Dijk A."/>
            <person name="van Heerden A."/>
            <person name="van Vuuren N."/>
            <person name="Yilmaz N."/>
            <person name="Duong T.A."/>
            <person name="van der Merwe N.A."/>
            <person name="Wingfield M.J."/>
            <person name="Wingfield B.D."/>
        </authorList>
    </citation>
    <scope>NUCLEOTIDE SEQUENCE [LARGE SCALE GENOMIC DNA]</scope>
    <source>
        <strain evidence="3 4">CMW 12675</strain>
    </source>
</reference>
<organism evidence="3 4">
    <name type="scientific">Ceratocystis pirilliformis</name>
    <dbReference type="NCBI Taxonomy" id="259994"/>
    <lineage>
        <taxon>Eukaryota</taxon>
        <taxon>Fungi</taxon>
        <taxon>Dikarya</taxon>
        <taxon>Ascomycota</taxon>
        <taxon>Pezizomycotina</taxon>
        <taxon>Sordariomycetes</taxon>
        <taxon>Hypocreomycetidae</taxon>
        <taxon>Microascales</taxon>
        <taxon>Ceratocystidaceae</taxon>
        <taxon>Ceratocystis</taxon>
    </lineage>
</organism>
<feature type="region of interest" description="Disordered" evidence="1">
    <location>
        <begin position="187"/>
        <end position="210"/>
    </location>
</feature>
<protein>
    <submittedName>
        <fullName evidence="3">Uncharacterized protein</fullName>
    </submittedName>
</protein>
<keyword evidence="2" id="KW-0732">Signal</keyword>
<feature type="chain" id="PRO_5046421263" evidence="2">
    <location>
        <begin position="20"/>
        <end position="210"/>
    </location>
</feature>
<dbReference type="Proteomes" id="UP001583280">
    <property type="component" value="Unassembled WGS sequence"/>
</dbReference>
<feature type="signal peptide" evidence="2">
    <location>
        <begin position="1"/>
        <end position="19"/>
    </location>
</feature>
<accession>A0ABR3YKX2</accession>
<comment type="caution">
    <text evidence="3">The sequence shown here is derived from an EMBL/GenBank/DDBJ whole genome shotgun (WGS) entry which is preliminary data.</text>
</comment>
<evidence type="ECO:0000256" key="2">
    <source>
        <dbReference type="SAM" id="SignalP"/>
    </source>
</evidence>
<keyword evidence="4" id="KW-1185">Reference proteome</keyword>
<name>A0ABR3YKX2_9PEZI</name>
<feature type="compositionally biased region" description="Acidic residues" evidence="1">
    <location>
        <begin position="193"/>
        <end position="210"/>
    </location>
</feature>
<dbReference type="EMBL" id="JAWDJO010000245">
    <property type="protein sequence ID" value="KAL1888764.1"/>
    <property type="molecule type" value="Genomic_DNA"/>
</dbReference>